<gene>
    <name evidence="1" type="ORF">CFBP5507_06140</name>
</gene>
<organism evidence="1 2">
    <name type="scientific">Agrobacterium salinitolerans</name>
    <dbReference type="NCBI Taxonomy" id="1183413"/>
    <lineage>
        <taxon>Bacteria</taxon>
        <taxon>Pseudomonadati</taxon>
        <taxon>Pseudomonadota</taxon>
        <taxon>Alphaproteobacteria</taxon>
        <taxon>Hyphomicrobiales</taxon>
        <taxon>Rhizobiaceae</taxon>
        <taxon>Rhizobium/Agrobacterium group</taxon>
        <taxon>Agrobacterium</taxon>
    </lineage>
</organism>
<dbReference type="KEGG" id="asal:CFBP5507_06140"/>
<reference evidence="1" key="1">
    <citation type="submission" date="2022-10" db="EMBL/GenBank/DDBJ databases">
        <title>Complete genome sequence of Agrobacterium salinitolerans CFBP5507.</title>
        <authorList>
            <person name="Tchabashvili S."/>
            <person name="Yen H.-C."/>
            <person name="Haryono M."/>
            <person name="Lin Y.-C."/>
            <person name="Lai E.-M."/>
            <person name="Kuo C.-H."/>
        </authorList>
    </citation>
    <scope>NUCLEOTIDE SEQUENCE</scope>
    <source>
        <strain evidence="1">CFBP5507</strain>
    </source>
</reference>
<proteinExistence type="predicted"/>
<dbReference type="RefSeq" id="WP_264673021.1">
    <property type="nucleotide sequence ID" value="NZ_CP109968.1"/>
</dbReference>
<evidence type="ECO:0000313" key="2">
    <source>
        <dbReference type="Proteomes" id="UP000298735"/>
    </source>
</evidence>
<sequence>MPSPATVEIWTMDKCILAPGTAARELNRLIARETELLEANNGYLERARSAEGFLKSWKAAAMRAIESDALHRNELWRARNEIARANERGSFTFLEMEAALCVWEWMLDAGAKTVERWRDTIGTKEARHSSYSIGRYCLKIFDLGKEIGGPLAWDGGAYDWEVIPAICETILFAENGEYHFNDDSVEAAKFALHKANNHKVERDRRGEEVAPVISVELSAFARMAAAVKQFGVDLKAFLEPLDIAPLSFRYRNYRGEVSVRTVRPLNIYFGSTEWHPEPQWLLAATDIEKGERRDFAIKDINPPAFTNFEIDRLIAAVEGECDGLAIDAKQAAAILNYLIFEHP</sequence>
<protein>
    <submittedName>
        <fullName evidence="1">Uncharacterized protein</fullName>
    </submittedName>
</protein>
<dbReference type="EMBL" id="CP109968">
    <property type="protein sequence ID" value="UYZ08579.1"/>
    <property type="molecule type" value="Genomic_DNA"/>
</dbReference>
<name>A0A9X9P9X2_9HYPH</name>
<dbReference type="Proteomes" id="UP000298735">
    <property type="component" value="Chromosome Circular"/>
</dbReference>
<dbReference type="AlphaFoldDB" id="A0A9X9P9X2"/>
<evidence type="ECO:0000313" key="1">
    <source>
        <dbReference type="EMBL" id="UYZ08579.1"/>
    </source>
</evidence>
<accession>A0A9X9P9X2</accession>